<comment type="caution">
    <text evidence="2">The sequence shown here is derived from an EMBL/GenBank/DDBJ whole genome shotgun (WGS) entry which is preliminary data.</text>
</comment>
<keyword evidence="3" id="KW-1185">Reference proteome</keyword>
<accession>A0ABY3BC51</accession>
<evidence type="ECO:0000313" key="2">
    <source>
        <dbReference type="EMBL" id="TQW14687.1"/>
    </source>
</evidence>
<feature type="compositionally biased region" description="Acidic residues" evidence="1">
    <location>
        <begin position="75"/>
        <end position="84"/>
    </location>
</feature>
<dbReference type="EMBL" id="SRMD01000091">
    <property type="protein sequence ID" value="TQW14687.1"/>
    <property type="molecule type" value="Genomic_DNA"/>
</dbReference>
<organism evidence="2 3">
    <name type="scientific">Lactobacillus gasseri</name>
    <dbReference type="NCBI Taxonomy" id="1596"/>
    <lineage>
        <taxon>Bacteria</taxon>
        <taxon>Bacillati</taxon>
        <taxon>Bacillota</taxon>
        <taxon>Bacilli</taxon>
        <taxon>Lactobacillales</taxon>
        <taxon>Lactobacillaceae</taxon>
        <taxon>Lactobacillus</taxon>
    </lineage>
</organism>
<evidence type="ECO:0000256" key="1">
    <source>
        <dbReference type="SAM" id="MobiDB-lite"/>
    </source>
</evidence>
<feature type="region of interest" description="Disordered" evidence="1">
    <location>
        <begin position="65"/>
        <end position="84"/>
    </location>
</feature>
<evidence type="ECO:0000313" key="3">
    <source>
        <dbReference type="Proteomes" id="UP000316012"/>
    </source>
</evidence>
<protein>
    <submittedName>
        <fullName evidence="2">Uncharacterized protein</fullName>
    </submittedName>
</protein>
<proteinExistence type="predicted"/>
<dbReference type="RefSeq" id="WP_035422745.1">
    <property type="nucleotide sequence ID" value="NZ_CP118032.1"/>
</dbReference>
<sequence>MEEKKISIDKEILKTIEHTAKIAAMTGSNKNYGIYISTISSLSNILTVLSNLEKEPPSKIKIYGSNQTATAFEDKGDEENEENE</sequence>
<gene>
    <name evidence="2" type="ORF">FIPPAONL_01639</name>
</gene>
<dbReference type="Proteomes" id="UP000316012">
    <property type="component" value="Unassembled WGS sequence"/>
</dbReference>
<name>A0ABY3BC51_LACGS</name>
<reference evidence="2 3" key="1">
    <citation type="submission" date="2019-04" db="EMBL/GenBank/DDBJ databases">
        <title>Lactobacillus gasseri 7171 assembly.</title>
        <authorList>
            <person name="Joris B.R."/>
            <person name="Giguere D."/>
        </authorList>
    </citation>
    <scope>NUCLEOTIDE SEQUENCE [LARGE SCALE GENOMIC DNA]</scope>
    <source>
        <strain evidence="2 3">7171</strain>
    </source>
</reference>